<dbReference type="Gene3D" id="3.30.420.10">
    <property type="entry name" value="Ribonuclease H-like superfamily/Ribonuclease H"/>
    <property type="match status" value="1"/>
</dbReference>
<dbReference type="InterPro" id="IPR044730">
    <property type="entry name" value="RNase_H-like_dom_plant"/>
</dbReference>
<name>A0A803NKP9_CANSA</name>
<dbReference type="CDD" id="cd06222">
    <property type="entry name" value="RNase_H_like"/>
    <property type="match status" value="1"/>
</dbReference>
<evidence type="ECO:0000259" key="1">
    <source>
        <dbReference type="Pfam" id="PF13456"/>
    </source>
</evidence>
<protein>
    <recommendedName>
        <fullName evidence="1">RNase H type-1 domain-containing protein</fullName>
    </recommendedName>
</protein>
<sequence length="172" mass="18584">MIGVSIFFFKFLDVQQNHVTGSQSATLSTPVQLPSSTGLKIFTDAAIDSVNRRHSIGVVVLDANNAVKAGFSTPFVGLVPPAVAEAKAIFQAIQWAQMIHLPLDVLLTDCKSIVDKLTSCNWNNSVLDDVLVNVENLLSFSPRLAICYVHKDSNVIAHKLAKLGLGLDNELV</sequence>
<dbReference type="GO" id="GO:0004523">
    <property type="term" value="F:RNA-DNA hybrid ribonuclease activity"/>
    <property type="evidence" value="ECO:0007669"/>
    <property type="project" value="InterPro"/>
</dbReference>
<dbReference type="AlphaFoldDB" id="A0A803NKP9"/>
<dbReference type="Gramene" id="evm.model.01.2323">
    <property type="protein sequence ID" value="cds.evm.model.01.2323"/>
    <property type="gene ID" value="evm.TU.01.2323"/>
</dbReference>
<evidence type="ECO:0000313" key="3">
    <source>
        <dbReference type="Proteomes" id="UP000596661"/>
    </source>
</evidence>
<dbReference type="PANTHER" id="PTHR47074:SF48">
    <property type="entry name" value="POLYNUCLEOTIDYL TRANSFERASE, RIBONUCLEASE H-LIKE SUPERFAMILY PROTEIN"/>
    <property type="match status" value="1"/>
</dbReference>
<reference evidence="2" key="2">
    <citation type="submission" date="2021-03" db="UniProtKB">
        <authorList>
            <consortium name="EnsemblPlants"/>
        </authorList>
    </citation>
    <scope>IDENTIFICATION</scope>
</reference>
<dbReference type="InterPro" id="IPR012337">
    <property type="entry name" value="RNaseH-like_sf"/>
</dbReference>
<organism evidence="2 3">
    <name type="scientific">Cannabis sativa</name>
    <name type="common">Hemp</name>
    <name type="synonym">Marijuana</name>
    <dbReference type="NCBI Taxonomy" id="3483"/>
    <lineage>
        <taxon>Eukaryota</taxon>
        <taxon>Viridiplantae</taxon>
        <taxon>Streptophyta</taxon>
        <taxon>Embryophyta</taxon>
        <taxon>Tracheophyta</taxon>
        <taxon>Spermatophyta</taxon>
        <taxon>Magnoliopsida</taxon>
        <taxon>eudicotyledons</taxon>
        <taxon>Gunneridae</taxon>
        <taxon>Pentapetalae</taxon>
        <taxon>rosids</taxon>
        <taxon>fabids</taxon>
        <taxon>Rosales</taxon>
        <taxon>Cannabaceae</taxon>
        <taxon>Cannabis</taxon>
    </lineage>
</organism>
<dbReference type="InterPro" id="IPR036397">
    <property type="entry name" value="RNaseH_sf"/>
</dbReference>
<dbReference type="Proteomes" id="UP000596661">
    <property type="component" value="Chromosome 1"/>
</dbReference>
<dbReference type="PANTHER" id="PTHR47074">
    <property type="entry name" value="BNAC02G40300D PROTEIN"/>
    <property type="match status" value="1"/>
</dbReference>
<dbReference type="InterPro" id="IPR052929">
    <property type="entry name" value="RNase_H-like_EbsB-rel"/>
</dbReference>
<dbReference type="SUPFAM" id="SSF53098">
    <property type="entry name" value="Ribonuclease H-like"/>
    <property type="match status" value="1"/>
</dbReference>
<dbReference type="InterPro" id="IPR002156">
    <property type="entry name" value="RNaseH_domain"/>
</dbReference>
<dbReference type="GO" id="GO:0003676">
    <property type="term" value="F:nucleic acid binding"/>
    <property type="evidence" value="ECO:0007669"/>
    <property type="project" value="InterPro"/>
</dbReference>
<evidence type="ECO:0000313" key="2">
    <source>
        <dbReference type="EnsemblPlants" id="cds.evm.model.01.2323"/>
    </source>
</evidence>
<dbReference type="Pfam" id="PF13456">
    <property type="entry name" value="RVT_3"/>
    <property type="match status" value="1"/>
</dbReference>
<accession>A0A803NKP9</accession>
<dbReference type="EnsemblPlants" id="evm.model.01.2323">
    <property type="protein sequence ID" value="cds.evm.model.01.2323"/>
    <property type="gene ID" value="evm.TU.01.2323"/>
</dbReference>
<feature type="domain" description="RNase H type-1" evidence="1">
    <location>
        <begin position="43"/>
        <end position="163"/>
    </location>
</feature>
<proteinExistence type="predicted"/>
<reference evidence="2" key="1">
    <citation type="submission" date="2018-11" db="EMBL/GenBank/DDBJ databases">
        <authorList>
            <person name="Grassa J C."/>
        </authorList>
    </citation>
    <scope>NUCLEOTIDE SEQUENCE [LARGE SCALE GENOMIC DNA]</scope>
</reference>
<keyword evidence="3" id="KW-1185">Reference proteome</keyword>
<dbReference type="EMBL" id="UZAU01000070">
    <property type="status" value="NOT_ANNOTATED_CDS"/>
    <property type="molecule type" value="Genomic_DNA"/>
</dbReference>